<comment type="catalytic activity">
    <reaction evidence="3">
        <text>a 1,2-diacyl-sn-glycero-3-phosphate(in) = a 1,2-diacyl-sn-glycero-3-phosphate(out)</text>
        <dbReference type="Rhea" id="RHEA:36435"/>
        <dbReference type="ChEBI" id="CHEBI:58608"/>
    </reaction>
</comment>
<evidence type="ECO:0000256" key="2">
    <source>
        <dbReference type="ARBA" id="ARBA00023157"/>
    </source>
</evidence>
<dbReference type="GO" id="GO:0045332">
    <property type="term" value="P:phospholipid translocation"/>
    <property type="evidence" value="ECO:0007669"/>
    <property type="project" value="TreeGrafter"/>
</dbReference>
<evidence type="ECO:0000313" key="5">
    <source>
        <dbReference type="EMBL" id="CAL5134153.1"/>
    </source>
</evidence>
<dbReference type="GO" id="GO:0005634">
    <property type="term" value="C:nucleus"/>
    <property type="evidence" value="ECO:0007669"/>
    <property type="project" value="TreeGrafter"/>
</dbReference>
<dbReference type="GO" id="GO:0005758">
    <property type="term" value="C:mitochondrial intermembrane space"/>
    <property type="evidence" value="ECO:0007669"/>
    <property type="project" value="TreeGrafter"/>
</dbReference>
<dbReference type="Proteomes" id="UP001497525">
    <property type="component" value="Unassembled WGS sequence"/>
</dbReference>
<evidence type="ECO:0000256" key="3">
    <source>
        <dbReference type="ARBA" id="ARBA00023706"/>
    </source>
</evidence>
<dbReference type="SUPFAM" id="SSF75620">
    <property type="entry name" value="Release factor"/>
    <property type="match status" value="1"/>
</dbReference>
<comment type="similarity">
    <text evidence="1">Belongs to the TRIAP1/MDM35 family.</text>
</comment>
<evidence type="ECO:0000256" key="1">
    <source>
        <dbReference type="ARBA" id="ARBA00006196"/>
    </source>
</evidence>
<dbReference type="AlphaFoldDB" id="A0AAV2T9R3"/>
<dbReference type="Gene3D" id="3.30.160.20">
    <property type="match status" value="1"/>
</dbReference>
<organism evidence="5 6">
    <name type="scientific">Calicophoron daubneyi</name>
    <name type="common">Rumen fluke</name>
    <name type="synonym">Paramphistomum daubneyi</name>
    <dbReference type="NCBI Taxonomy" id="300641"/>
    <lineage>
        <taxon>Eukaryota</taxon>
        <taxon>Metazoa</taxon>
        <taxon>Spiralia</taxon>
        <taxon>Lophotrochozoa</taxon>
        <taxon>Platyhelminthes</taxon>
        <taxon>Trematoda</taxon>
        <taxon>Digenea</taxon>
        <taxon>Plagiorchiida</taxon>
        <taxon>Pronocephalata</taxon>
        <taxon>Paramphistomoidea</taxon>
        <taxon>Paramphistomidae</taxon>
        <taxon>Calicophoron</taxon>
    </lineage>
</organism>
<dbReference type="PANTHER" id="PTHR46403:SF1">
    <property type="entry name" value="TP53-REGULATED INHIBITOR OF APOPTOSIS 1"/>
    <property type="match status" value="1"/>
</dbReference>
<dbReference type="Pfam" id="PF05254">
    <property type="entry name" value="UPF0203"/>
    <property type="match status" value="1"/>
</dbReference>
<dbReference type="PROSITE" id="PS51808">
    <property type="entry name" value="CHCH"/>
    <property type="match status" value="1"/>
</dbReference>
<gene>
    <name evidence="5" type="ORF">CDAUBV1_LOCUS7376</name>
</gene>
<accession>A0AAV2T9R3</accession>
<sequence length="185" mass="19957">MNATTLSRALRVFRPLSARLFSQSNGTELLGHASTCIRQEPSAKAGLDDSGFTGHIPLEDLKISYSYSGGAGGQHVNKTTMSSEPPAPSGDKSGQKLSPEHEALVRTKLGSIAPECDAVKTAYDTCFQKFFPQFLKGSTTDPCVEKLVAYQKCLREHLNGMGIDMTELDASKMDADSIASIVNRR</sequence>
<dbReference type="InterPro" id="IPR007918">
    <property type="entry name" value="MDM35_apoptosis"/>
</dbReference>
<dbReference type="InterPro" id="IPR045853">
    <property type="entry name" value="Pep_chain_release_fac_I_sf"/>
</dbReference>
<proteinExistence type="inferred from homology"/>
<feature type="region of interest" description="Disordered" evidence="4">
    <location>
        <begin position="74"/>
        <end position="97"/>
    </location>
</feature>
<dbReference type="EMBL" id="CAXLJL010000179">
    <property type="protein sequence ID" value="CAL5134153.1"/>
    <property type="molecule type" value="Genomic_DNA"/>
</dbReference>
<reference evidence="5" key="1">
    <citation type="submission" date="2024-06" db="EMBL/GenBank/DDBJ databases">
        <authorList>
            <person name="Liu X."/>
            <person name="Lenzi L."/>
            <person name="Haldenby T S."/>
            <person name="Uol C."/>
        </authorList>
    </citation>
    <scope>NUCLEOTIDE SEQUENCE</scope>
</reference>
<comment type="caution">
    <text evidence="5">The sequence shown here is derived from an EMBL/GenBank/DDBJ whole genome shotgun (WGS) entry which is preliminary data.</text>
</comment>
<evidence type="ECO:0000313" key="6">
    <source>
        <dbReference type="Proteomes" id="UP001497525"/>
    </source>
</evidence>
<name>A0AAV2T9R3_CALDB</name>
<protein>
    <submittedName>
        <fullName evidence="5">Uncharacterized protein</fullName>
    </submittedName>
</protein>
<dbReference type="GO" id="GO:1990050">
    <property type="term" value="F:phosphatidic acid transfer activity"/>
    <property type="evidence" value="ECO:0007669"/>
    <property type="project" value="TreeGrafter"/>
</dbReference>
<dbReference type="PANTHER" id="PTHR46403">
    <property type="entry name" value="TP53-REGULATED INHIBITOR OF APOPTOSIS 1"/>
    <property type="match status" value="1"/>
</dbReference>
<dbReference type="GO" id="GO:0005829">
    <property type="term" value="C:cytosol"/>
    <property type="evidence" value="ECO:0007669"/>
    <property type="project" value="TreeGrafter"/>
</dbReference>
<evidence type="ECO:0000256" key="4">
    <source>
        <dbReference type="SAM" id="MobiDB-lite"/>
    </source>
</evidence>
<keyword evidence="2" id="KW-1015">Disulfide bond</keyword>